<feature type="transmembrane region" description="Helical" evidence="2">
    <location>
        <begin position="208"/>
        <end position="228"/>
    </location>
</feature>
<accession>A0ABU5W1U0</accession>
<proteinExistence type="predicted"/>
<keyword evidence="5" id="KW-1185">Reference proteome</keyword>
<evidence type="ECO:0000313" key="4">
    <source>
        <dbReference type="EMBL" id="MEA9358499.1"/>
    </source>
</evidence>
<evidence type="ECO:0000256" key="1">
    <source>
        <dbReference type="SAM" id="MobiDB-lite"/>
    </source>
</evidence>
<feature type="chain" id="PRO_5047534665" evidence="3">
    <location>
        <begin position="28"/>
        <end position="278"/>
    </location>
</feature>
<sequence length="278" mass="32084">MQHKLQFNFLKLVLIMGLLILEGPCFAQTPDQERVGSENPTTNPTIIDAEKPTESPQEEHDTQDLEKLLKRYNTDSEKILKDADKLHNDTNTNEVKESEIESMPRSEVTEVHAPRDAFEEVIDTGLKSRHKPKVISSDISNSVRMALEPLQKLSEKDLLKRLDESTKESVARPYMDQFPNITIFAVRLIKDKESIPSMAKILEDKDRLIWFVGAMLSTILFGFILKKVMHREGRSFLKAVLYFFIRMYIVFAVRVAIVYYFYSVEFTPAAKVFKATFM</sequence>
<dbReference type="EMBL" id="JAYGJQ010000003">
    <property type="protein sequence ID" value="MEA9358499.1"/>
    <property type="molecule type" value="Genomic_DNA"/>
</dbReference>
<feature type="transmembrane region" description="Helical" evidence="2">
    <location>
        <begin position="240"/>
        <end position="262"/>
    </location>
</feature>
<keyword evidence="2" id="KW-0812">Transmembrane</keyword>
<evidence type="ECO:0000256" key="3">
    <source>
        <dbReference type="SAM" id="SignalP"/>
    </source>
</evidence>
<comment type="caution">
    <text evidence="4">The sequence shown here is derived from an EMBL/GenBank/DDBJ whole genome shotgun (WGS) entry which is preliminary data.</text>
</comment>
<protein>
    <submittedName>
        <fullName evidence="4">Uncharacterized protein</fullName>
    </submittedName>
</protein>
<keyword evidence="2" id="KW-1133">Transmembrane helix</keyword>
<keyword evidence="2" id="KW-0472">Membrane</keyword>
<keyword evidence="3" id="KW-0732">Signal</keyword>
<feature type="region of interest" description="Disordered" evidence="1">
    <location>
        <begin position="29"/>
        <end position="63"/>
    </location>
</feature>
<evidence type="ECO:0000313" key="5">
    <source>
        <dbReference type="Proteomes" id="UP001302274"/>
    </source>
</evidence>
<feature type="compositionally biased region" description="Basic and acidic residues" evidence="1">
    <location>
        <begin position="48"/>
        <end position="63"/>
    </location>
</feature>
<dbReference type="RefSeq" id="WP_323578928.1">
    <property type="nucleotide sequence ID" value="NZ_JAYGJQ010000003.1"/>
</dbReference>
<feature type="signal peptide" evidence="3">
    <location>
        <begin position="1"/>
        <end position="27"/>
    </location>
</feature>
<gene>
    <name evidence="4" type="ORF">SHI21_19845</name>
</gene>
<organism evidence="4 5">
    <name type="scientific">Bacteriovorax antarcticus</name>
    <dbReference type="NCBI Taxonomy" id="3088717"/>
    <lineage>
        <taxon>Bacteria</taxon>
        <taxon>Pseudomonadati</taxon>
        <taxon>Bdellovibrionota</taxon>
        <taxon>Bacteriovoracia</taxon>
        <taxon>Bacteriovoracales</taxon>
        <taxon>Bacteriovoracaceae</taxon>
        <taxon>Bacteriovorax</taxon>
    </lineage>
</organism>
<evidence type="ECO:0000256" key="2">
    <source>
        <dbReference type="SAM" id="Phobius"/>
    </source>
</evidence>
<dbReference type="Proteomes" id="UP001302274">
    <property type="component" value="Unassembled WGS sequence"/>
</dbReference>
<reference evidence="4 5" key="1">
    <citation type="submission" date="2023-11" db="EMBL/GenBank/DDBJ databases">
        <title>A Novel Polar Bacteriovorax (B. antarcticus) Isolated from the Biocrust in Antarctica.</title>
        <authorList>
            <person name="Mun W."/>
            <person name="Choi S.Y."/>
            <person name="Mitchell R.J."/>
        </authorList>
    </citation>
    <scope>NUCLEOTIDE SEQUENCE [LARGE SCALE GENOMIC DNA]</scope>
    <source>
        <strain evidence="4 5">PP10</strain>
    </source>
</reference>
<name>A0ABU5W1U0_9BACT</name>